<comment type="caution">
    <text evidence="1">The sequence shown here is derived from an EMBL/GenBank/DDBJ whole genome shotgun (WGS) entry which is preliminary data.</text>
</comment>
<reference evidence="1" key="1">
    <citation type="journal article" date="2023" name="Mol. Biol. Evol.">
        <title>Third-Generation Sequencing Reveals the Adaptive Role of the Epigenome in Three Deep-Sea Polychaetes.</title>
        <authorList>
            <person name="Perez M."/>
            <person name="Aroh O."/>
            <person name="Sun Y."/>
            <person name="Lan Y."/>
            <person name="Juniper S.K."/>
            <person name="Young C.R."/>
            <person name="Angers B."/>
            <person name="Qian P.Y."/>
        </authorList>
    </citation>
    <scope>NUCLEOTIDE SEQUENCE</scope>
    <source>
        <strain evidence="1">R07B-5</strain>
    </source>
</reference>
<dbReference type="Proteomes" id="UP001209878">
    <property type="component" value="Unassembled WGS sequence"/>
</dbReference>
<gene>
    <name evidence="1" type="ORF">NP493_563g04038</name>
</gene>
<dbReference type="AlphaFoldDB" id="A0AAD9KWK8"/>
<sequence>MMSPSTMGVRKAFTLSRLALNLFQSHRVAAAKHSPLFSAIRSACSSGGVTHSATNQHARMLSQPFSSSFRAEDDSLQPIKPEEISPVNRGNVVPDSKIDVNIPAEELYGKIRHLHSDVVLEMLRTSYKQLDKTALAISLRRLHEVISMLPEQSRPAYIEHVRKSAGFQIMSALLARNAQHFNAEIVFDMTRFLADFGLDSDHPAQQINLQLGRYHINDLAIDQLVQLATTLSEMTSTDQTNTLFDGIGVLCAGRENDVKILSVDEKISLLKFYGDRFSEQYQSHIVGAIKYELTDVNWKLAVPLLEALEHMHISDWMILSSCINAISRDVYQLSTEDVFSTLDTCFAQKLYSPDLLFALGHKSIVEKYDISEKLVMLGKFRQQSFVHVPLIEDVVGLVASDPEAFQCFHSLNSRLSLEFLQCVAEANIWTRDVPLVVDRLRQTVTESYGLLEPTTLLQVCLSLAILKQPVPSRLARQLFQSDSVDQLLSADASLSSGPVHAHPITVAEKLILVASASEASDLSEHCLQLIEEEARRSGQGQRSLPLRQSIEMCLEKDPCTVEHDVTSQCGLHIDVEHPASKGSRQVLPPTKPVAVLVFDGACFQRNTGQVKGATHLYCRTLQRGGYLVAVINWNSFQKVEERDRREYLQHKVLFAADYQDLHMMGIDNIGHTE</sequence>
<protein>
    <recommendedName>
        <fullName evidence="3">RAP domain-containing protein</fullName>
    </recommendedName>
</protein>
<evidence type="ECO:0000313" key="1">
    <source>
        <dbReference type="EMBL" id="KAK2178093.1"/>
    </source>
</evidence>
<proteinExistence type="predicted"/>
<keyword evidence="2" id="KW-1185">Reference proteome</keyword>
<organism evidence="1 2">
    <name type="scientific">Ridgeia piscesae</name>
    <name type="common">Tubeworm</name>
    <dbReference type="NCBI Taxonomy" id="27915"/>
    <lineage>
        <taxon>Eukaryota</taxon>
        <taxon>Metazoa</taxon>
        <taxon>Spiralia</taxon>
        <taxon>Lophotrochozoa</taxon>
        <taxon>Annelida</taxon>
        <taxon>Polychaeta</taxon>
        <taxon>Sedentaria</taxon>
        <taxon>Canalipalpata</taxon>
        <taxon>Sabellida</taxon>
        <taxon>Siboglinidae</taxon>
        <taxon>Ridgeia</taxon>
    </lineage>
</organism>
<accession>A0AAD9KWK8</accession>
<evidence type="ECO:0008006" key="3">
    <source>
        <dbReference type="Google" id="ProtNLM"/>
    </source>
</evidence>
<dbReference type="EMBL" id="JAODUO010000563">
    <property type="protein sequence ID" value="KAK2178093.1"/>
    <property type="molecule type" value="Genomic_DNA"/>
</dbReference>
<name>A0AAD9KWK8_RIDPI</name>
<evidence type="ECO:0000313" key="2">
    <source>
        <dbReference type="Proteomes" id="UP001209878"/>
    </source>
</evidence>